<dbReference type="EC" id="4.2.1.3" evidence="4"/>
<dbReference type="InterPro" id="IPR044137">
    <property type="entry name" value="AcnA_IRP_Swivel"/>
</dbReference>
<dbReference type="Gene3D" id="3.20.19.10">
    <property type="entry name" value="Aconitase, domain 4"/>
    <property type="match status" value="1"/>
</dbReference>
<dbReference type="Proteomes" id="UP000316609">
    <property type="component" value="Unassembled WGS sequence"/>
</dbReference>
<comment type="catalytic activity">
    <reaction evidence="12">
        <text>citrate = D-threo-isocitrate</text>
        <dbReference type="Rhea" id="RHEA:10336"/>
        <dbReference type="ChEBI" id="CHEBI:15562"/>
        <dbReference type="ChEBI" id="CHEBI:16947"/>
        <dbReference type="EC" id="4.2.1.3"/>
    </reaction>
</comment>
<dbReference type="Gene3D" id="6.10.190.10">
    <property type="match status" value="1"/>
</dbReference>
<dbReference type="PROSITE" id="PS50818">
    <property type="entry name" value="INTEIN_C_TER"/>
    <property type="match status" value="1"/>
</dbReference>
<gene>
    <name evidence="14" type="primary">acnA</name>
    <name evidence="14" type="ORF">E6K78_02070</name>
</gene>
<proteinExistence type="inferred from homology"/>
<keyword evidence="7" id="KW-0068">Autocatalytic cleavage</keyword>
<dbReference type="GO" id="GO:0006099">
    <property type="term" value="P:tricarboxylic acid cycle"/>
    <property type="evidence" value="ECO:0007669"/>
    <property type="project" value="UniProtKB-UniPathway"/>
</dbReference>
<dbReference type="SUPFAM" id="SSF51294">
    <property type="entry name" value="Hedgehog/intein (Hint) domain"/>
    <property type="match status" value="1"/>
</dbReference>
<dbReference type="InterPro" id="IPR006141">
    <property type="entry name" value="Intein_N"/>
</dbReference>
<evidence type="ECO:0000256" key="11">
    <source>
        <dbReference type="ARBA" id="ARBA00023239"/>
    </source>
</evidence>
<dbReference type="InterPro" id="IPR004042">
    <property type="entry name" value="Intein_endonuc_central"/>
</dbReference>
<comment type="pathway">
    <text evidence="2">Carbohydrate metabolism; tricarboxylic acid cycle; isocitrate from oxaloacetate: step 2/2.</text>
</comment>
<evidence type="ECO:0000256" key="8">
    <source>
        <dbReference type="ARBA" id="ARBA00023000"/>
    </source>
</evidence>
<feature type="domain" description="DOD-type homing endonuclease" evidence="13">
    <location>
        <begin position="647"/>
        <end position="804"/>
    </location>
</feature>
<dbReference type="InterPro" id="IPR000573">
    <property type="entry name" value="AconitaseA/IPMdHydase_ssu_swvl"/>
</dbReference>
<dbReference type="InterPro" id="IPR006249">
    <property type="entry name" value="Aconitase/IRP2"/>
</dbReference>
<evidence type="ECO:0000256" key="7">
    <source>
        <dbReference type="ARBA" id="ARBA00022813"/>
    </source>
</evidence>
<accession>A0A538TXP9</accession>
<evidence type="ECO:0000256" key="12">
    <source>
        <dbReference type="ARBA" id="ARBA00023501"/>
    </source>
</evidence>
<dbReference type="SUPFAM" id="SSF53732">
    <property type="entry name" value="Aconitase iron-sulfur domain"/>
    <property type="match status" value="2"/>
</dbReference>
<dbReference type="PROSITE" id="PS50817">
    <property type="entry name" value="INTEIN_N_TER"/>
    <property type="match status" value="1"/>
</dbReference>
<dbReference type="InterPro" id="IPR030934">
    <property type="entry name" value="Intein_C"/>
</dbReference>
<dbReference type="Pfam" id="PF00330">
    <property type="entry name" value="Aconitase"/>
    <property type="match status" value="2"/>
</dbReference>
<comment type="cofactor">
    <cofactor evidence="1">
        <name>[4Fe-4S] cluster</name>
        <dbReference type="ChEBI" id="CHEBI:49883"/>
    </cofactor>
</comment>
<comment type="caution">
    <text evidence="14">The sequence shown here is derived from an EMBL/GenBank/DDBJ whole genome shotgun (WGS) entry which is preliminary data.</text>
</comment>
<comment type="similarity">
    <text evidence="3">Belongs to the aconitase/IPM isomerase family.</text>
</comment>
<dbReference type="GO" id="GO:0004519">
    <property type="term" value="F:endonuclease activity"/>
    <property type="evidence" value="ECO:0007669"/>
    <property type="project" value="InterPro"/>
</dbReference>
<dbReference type="CDD" id="cd01580">
    <property type="entry name" value="AcnA_IRP_Swivel"/>
    <property type="match status" value="1"/>
</dbReference>
<dbReference type="Pfam" id="PF00694">
    <property type="entry name" value="Aconitase_C"/>
    <property type="match status" value="1"/>
</dbReference>
<dbReference type="InterPro" id="IPR027434">
    <property type="entry name" value="Homing_endonucl"/>
</dbReference>
<dbReference type="InterPro" id="IPR018136">
    <property type="entry name" value="Aconitase_4Fe-4S_BS"/>
</dbReference>
<protein>
    <recommendedName>
        <fullName evidence="5">Aconitate hydratase A</fullName>
        <ecNumber evidence="4">4.2.1.3</ecNumber>
    </recommendedName>
</protein>
<dbReference type="NCBIfam" id="NF006757">
    <property type="entry name" value="PRK09277.1"/>
    <property type="match status" value="1"/>
</dbReference>
<dbReference type="InterPro" id="IPR036844">
    <property type="entry name" value="Hint_dom_sf"/>
</dbReference>
<dbReference type="Gene3D" id="3.30.499.10">
    <property type="entry name" value="Aconitase, domain 3"/>
    <property type="match status" value="3"/>
</dbReference>
<dbReference type="PROSITE" id="PS50819">
    <property type="entry name" value="INTEIN_ENDONUCLEASE"/>
    <property type="match status" value="1"/>
</dbReference>
<evidence type="ECO:0000313" key="15">
    <source>
        <dbReference type="Proteomes" id="UP000316609"/>
    </source>
</evidence>
<organism evidence="14 15">
    <name type="scientific">Eiseniibacteriota bacterium</name>
    <dbReference type="NCBI Taxonomy" id="2212470"/>
    <lineage>
        <taxon>Bacteria</taxon>
        <taxon>Candidatus Eiseniibacteriota</taxon>
    </lineage>
</organism>
<evidence type="ECO:0000256" key="1">
    <source>
        <dbReference type="ARBA" id="ARBA00001966"/>
    </source>
</evidence>
<evidence type="ECO:0000256" key="9">
    <source>
        <dbReference type="ARBA" id="ARBA00023004"/>
    </source>
</evidence>
<dbReference type="EMBL" id="VBOY01000013">
    <property type="protein sequence ID" value="TMQ68289.1"/>
    <property type="molecule type" value="Genomic_DNA"/>
</dbReference>
<evidence type="ECO:0000313" key="14">
    <source>
        <dbReference type="EMBL" id="TMQ68289.1"/>
    </source>
</evidence>
<dbReference type="PROSITE" id="PS00450">
    <property type="entry name" value="ACONITASE_1"/>
    <property type="match status" value="1"/>
</dbReference>
<dbReference type="SUPFAM" id="SSF52016">
    <property type="entry name" value="LeuD/IlvD-like"/>
    <property type="match status" value="1"/>
</dbReference>
<dbReference type="InterPro" id="IPR036008">
    <property type="entry name" value="Aconitase_4Fe-4S_dom"/>
</dbReference>
<evidence type="ECO:0000256" key="3">
    <source>
        <dbReference type="ARBA" id="ARBA00007185"/>
    </source>
</evidence>
<dbReference type="Gene3D" id="3.10.28.10">
    <property type="entry name" value="Homing endonucleases"/>
    <property type="match status" value="1"/>
</dbReference>
<evidence type="ECO:0000256" key="2">
    <source>
        <dbReference type="ARBA" id="ARBA00004717"/>
    </source>
</evidence>
<dbReference type="UniPathway" id="UPA00223">
    <property type="reaction ID" value="UER00718"/>
</dbReference>
<dbReference type="GO" id="GO:0051536">
    <property type="term" value="F:iron-sulfur cluster binding"/>
    <property type="evidence" value="ECO:0007669"/>
    <property type="project" value="UniProtKB-KW"/>
</dbReference>
<dbReference type="InterPro" id="IPR006142">
    <property type="entry name" value="INTEIN"/>
</dbReference>
<dbReference type="InterPro" id="IPR015931">
    <property type="entry name" value="Acnase/IPM_dHydase_lsu_aba_1/3"/>
</dbReference>
<reference evidence="14 15" key="1">
    <citation type="journal article" date="2019" name="Nat. Microbiol.">
        <title>Mediterranean grassland soil C-N compound turnover is dependent on rainfall and depth, and is mediated by genomically divergent microorganisms.</title>
        <authorList>
            <person name="Diamond S."/>
            <person name="Andeer P.F."/>
            <person name="Li Z."/>
            <person name="Crits-Christoph A."/>
            <person name="Burstein D."/>
            <person name="Anantharaman K."/>
            <person name="Lane K.R."/>
            <person name="Thomas B.C."/>
            <person name="Pan C."/>
            <person name="Northen T.R."/>
            <person name="Banfield J.F."/>
        </authorList>
    </citation>
    <scope>NUCLEOTIDE SEQUENCE [LARGE SCALE GENOMIC DNA]</scope>
    <source>
        <strain evidence="14">WS_8</strain>
    </source>
</reference>
<dbReference type="PROSITE" id="PS01244">
    <property type="entry name" value="ACONITASE_2"/>
    <property type="match status" value="1"/>
</dbReference>
<keyword evidence="10" id="KW-0411">Iron-sulfur</keyword>
<evidence type="ECO:0000256" key="4">
    <source>
        <dbReference type="ARBA" id="ARBA00012926"/>
    </source>
</evidence>
<dbReference type="FunFam" id="3.20.19.10:FF:000001">
    <property type="entry name" value="Aconitate hydratase"/>
    <property type="match status" value="1"/>
</dbReference>
<dbReference type="GO" id="GO:0016539">
    <property type="term" value="P:intein-mediated protein splicing"/>
    <property type="evidence" value="ECO:0007669"/>
    <property type="project" value="InterPro"/>
</dbReference>
<dbReference type="PANTHER" id="PTHR11670">
    <property type="entry name" value="ACONITASE/IRON-RESPONSIVE ELEMENT FAMILY MEMBER"/>
    <property type="match status" value="1"/>
</dbReference>
<name>A0A538TXP9_UNCEI</name>
<keyword evidence="6" id="KW-0479">Metal-binding</keyword>
<dbReference type="FunFam" id="3.30.499.10:FF:000002">
    <property type="entry name" value="Aconitate hydratase"/>
    <property type="match status" value="1"/>
</dbReference>
<evidence type="ECO:0000256" key="6">
    <source>
        <dbReference type="ARBA" id="ARBA00022723"/>
    </source>
</evidence>
<evidence type="ECO:0000256" key="5">
    <source>
        <dbReference type="ARBA" id="ARBA00019378"/>
    </source>
</evidence>
<evidence type="ECO:0000259" key="13">
    <source>
        <dbReference type="PROSITE" id="PS50819"/>
    </source>
</evidence>
<evidence type="ECO:0000256" key="10">
    <source>
        <dbReference type="ARBA" id="ARBA00023014"/>
    </source>
</evidence>
<sequence>MNAPLRDPFATRAALSSSSTLRIFRLDRLERTLGVSVERLPFSIKILLEAALRACDGYQVTERDVERLARWSPRAEPLEVPFKPARVILQDFTGVPCVVDLAAMRDAVRRLHADPRAINPLVPVDLVIDHSVQVDLFGNAIALERNAEIEFARNRERYEFLRWGQKAFANFRVVPPATGIVHQVNLEHLGRGVLTALRDGETVAFPDTLVGTDSHTTMINGLGVLGWGVGGIEAEAVMLGQPLYLVIPKVVGFKLTGTLRDGVTATDLVLTATQMLRKKGVVDEFVEFCGPGLSAMTVADRATLANMAPEYGATVGFFPTDQETLRYLERTGRDEAARLVESYCKEQGLFRTDATPDPEFSDTLSLDLGDVEPSLAGPKRPQDRVSLREMKPSFRRSLLAPVKERGYGIADAELSRVAELGVNGDRVRIGHGAVVIAAITSCTNTSNPSVMVGAGLLARRAVARGLKVKPYVKTSMAPGSKVVTEYLRAAGLLADLEALGFHVVGYGCTTCIASGTPVLMSDGTARRIEDLPEAGGARLLGPSVEGRLVRATQAETMARGARGCVSVVLQDGRTLTCTPDHEILTADGRWVRADTLEPGRDRVVVGLEAPLDEPARDEMGFVLRAGGSTFSMETREERLRTLAFARLLGHLLSDGSISENGQGRMNVGQAMDRESVLDDIERITGKRPAGTRYDERKWSIALPKELTAAVCALPGVRVGRRIHQPTLLPSLVFDPRCPTAFVREFLGGLFGADGWAPTLHRQGDRDDDAVLEAPAYSQTALPEHAPRLHAVMEEVVGLLRRCGVTTHGSKTYEYPGRRAHSTYPAAADGQPRVEVRLVLPDGFSFVERVGYRYCVDKALRASAAAVYWRTVKRIHEQRLWMSGRLEARHQENRALSFAEAPGAAATELLERETTVLHHDSLLEGHDRFSRLPQPSARKFQPLHRDSCGFPAPLEMLRQIGAREWFAPLEPRGVDTAKRYCVEKEAFTLPTLALEVVDRRPAGRHEVFDLAVCGVQAFVAGTVAVHNCIGNSGPLPEDVSRAIAENRLVAAAVLSGNRNFEGRINPHTRANYLASPPLVIAYALAGTVDIDFDTEPLGTDRDGKPVHLHELWPTQREIADTIARALEPAMFQKSYANVFDGNPRWNAIPVGEGELFEWSEESTYIHEPPFFQGLTLDPAPLTDIRGARVLVAVGDSVTTDHISPAGDIAEDSPAGRWLKARGVQKKDFNSYGSRRGNDLVMVRGTFANIRLKNLLVPGSEGNVTTYFPTCETMSVFDASERYHASGTPLLVLAGKEYGTGSSRDWAAKGTLLLGVRAVLAESYERIHRSNLVGMGVLPLQYEAGQSAEGLGLSGRESFDITGLAAGLSPRQRVTVEARRDDGSVLTFQALARLDTPVEVDYFRNGGILQTVLRSLVKR</sequence>
<keyword evidence="8" id="KW-0651">Protein splicing</keyword>
<dbReference type="CDD" id="cd00081">
    <property type="entry name" value="Hint"/>
    <property type="match status" value="1"/>
</dbReference>
<keyword evidence="9" id="KW-0408">Iron</keyword>
<dbReference type="InterPro" id="IPR001030">
    <property type="entry name" value="Acoase/IPM_deHydtase_lsu_aba"/>
</dbReference>
<keyword evidence="11 14" id="KW-0456">Lyase</keyword>
<dbReference type="GO" id="GO:0046872">
    <property type="term" value="F:metal ion binding"/>
    <property type="evidence" value="ECO:0007669"/>
    <property type="project" value="UniProtKB-KW"/>
</dbReference>
<dbReference type="GO" id="GO:0003994">
    <property type="term" value="F:aconitate hydratase activity"/>
    <property type="evidence" value="ECO:0007669"/>
    <property type="project" value="UniProtKB-EC"/>
</dbReference>
<dbReference type="InterPro" id="IPR015928">
    <property type="entry name" value="Aconitase/3IPM_dehydase_swvl"/>
</dbReference>
<dbReference type="InterPro" id="IPR003587">
    <property type="entry name" value="Hint_dom_N"/>
</dbReference>
<dbReference type="SMART" id="SM00306">
    <property type="entry name" value="HintN"/>
    <property type="match status" value="1"/>
</dbReference>
<dbReference type="PRINTS" id="PR00379">
    <property type="entry name" value="INTEIN"/>
</dbReference>
<dbReference type="PRINTS" id="PR00415">
    <property type="entry name" value="ACONITASE"/>
</dbReference>